<dbReference type="OrthoDB" id="5196233at2"/>
<evidence type="ECO:0008006" key="5">
    <source>
        <dbReference type="Google" id="ProtNLM"/>
    </source>
</evidence>
<name>A0A2M9D723_9MICO</name>
<protein>
    <recommendedName>
        <fullName evidence="5">Tfp pilus assembly protein PilN</fullName>
    </recommendedName>
</protein>
<dbReference type="EMBL" id="PGFH01000001">
    <property type="protein sequence ID" value="PJJ81506.1"/>
    <property type="molecule type" value="Genomic_DNA"/>
</dbReference>
<feature type="transmembrane region" description="Helical" evidence="2">
    <location>
        <begin position="45"/>
        <end position="68"/>
    </location>
</feature>
<evidence type="ECO:0000256" key="1">
    <source>
        <dbReference type="SAM" id="MobiDB-lite"/>
    </source>
</evidence>
<dbReference type="Proteomes" id="UP000231742">
    <property type="component" value="Unassembled WGS sequence"/>
</dbReference>
<keyword evidence="2" id="KW-0472">Membrane</keyword>
<reference evidence="3 4" key="1">
    <citation type="submission" date="2017-11" db="EMBL/GenBank/DDBJ databases">
        <title>Genomic Encyclopedia of Archaeal and Bacterial Type Strains, Phase II (KMG-II): From Individual Species to Whole Genera.</title>
        <authorList>
            <person name="Goeker M."/>
        </authorList>
    </citation>
    <scope>NUCLEOTIDE SEQUENCE [LARGE SCALE GENOMIC DNA]</scope>
    <source>
        <strain evidence="3 4">DSM 16400</strain>
    </source>
</reference>
<feature type="compositionally biased region" description="Acidic residues" evidence="1">
    <location>
        <begin position="225"/>
        <end position="236"/>
    </location>
</feature>
<feature type="compositionally biased region" description="Low complexity" evidence="1">
    <location>
        <begin position="242"/>
        <end position="254"/>
    </location>
</feature>
<dbReference type="RefSeq" id="WP_100388179.1">
    <property type="nucleotide sequence ID" value="NZ_BMZU01000001.1"/>
</dbReference>
<evidence type="ECO:0000313" key="4">
    <source>
        <dbReference type="Proteomes" id="UP000231742"/>
    </source>
</evidence>
<evidence type="ECO:0000256" key="2">
    <source>
        <dbReference type="SAM" id="Phobius"/>
    </source>
</evidence>
<keyword evidence="2" id="KW-1133">Transmembrane helix</keyword>
<evidence type="ECO:0000313" key="3">
    <source>
        <dbReference type="EMBL" id="PJJ81506.1"/>
    </source>
</evidence>
<comment type="caution">
    <text evidence="3">The sequence shown here is derived from an EMBL/GenBank/DDBJ whole genome shotgun (WGS) entry which is preliminary data.</text>
</comment>
<organism evidence="3 4">
    <name type="scientific">Salinibacterium amurskyense</name>
    <dbReference type="NCBI Taxonomy" id="205941"/>
    <lineage>
        <taxon>Bacteria</taxon>
        <taxon>Bacillati</taxon>
        <taxon>Actinomycetota</taxon>
        <taxon>Actinomycetes</taxon>
        <taxon>Micrococcales</taxon>
        <taxon>Microbacteriaceae</taxon>
        <taxon>Salinibacterium</taxon>
    </lineage>
</organism>
<gene>
    <name evidence="3" type="ORF">CLV85_0683</name>
</gene>
<accession>A0A2M9D723</accession>
<feature type="region of interest" description="Disordered" evidence="1">
    <location>
        <begin position="225"/>
        <end position="263"/>
    </location>
</feature>
<proteinExistence type="predicted"/>
<sequence>MSDNKSKAPKARKELKVPTAYPPYVNLLPPEVGQKKQAARARGRAIFVAIVAIGVVILASVGMNLYALQRYLALENARALTQTLITQQGEYNDVRVAGQMVQSATSARIFATSTEVSVRDMFNALGKKLPSGAVVVSYSFETATPLLEFGAATSTVEPQRNAQFAMEINFANIAASDKWLRSVPSIDGVSDATLVAANYQDDGTYTVDVVVYLDENALVHRFDGVETEPVAEEPEAEPTPTPTVTETPSPSDTPEATEEGSGS</sequence>
<keyword evidence="4" id="KW-1185">Reference proteome</keyword>
<keyword evidence="2" id="KW-0812">Transmembrane</keyword>
<dbReference type="AlphaFoldDB" id="A0A2M9D723"/>